<dbReference type="AlphaFoldDB" id="A0A1F5ETP8"/>
<evidence type="ECO:0000256" key="3">
    <source>
        <dbReference type="ARBA" id="ARBA00022801"/>
    </source>
</evidence>
<protein>
    <recommendedName>
        <fullName evidence="6 7">Peptidyl-tRNA hydrolase</fullName>
        <ecNumber evidence="1 7">3.1.1.29</ecNumber>
    </recommendedName>
</protein>
<comment type="similarity">
    <text evidence="5 8">Belongs to the PTH family.</text>
</comment>
<accession>A0A1F5ETP8</accession>
<dbReference type="EC" id="3.1.1.29" evidence="1 7"/>
<name>A0A1F5ETP8_9BACT</name>
<keyword evidence="4" id="KW-0694">RNA-binding</keyword>
<keyword evidence="3 7" id="KW-0378">Hydrolase</keyword>
<evidence type="ECO:0000256" key="7">
    <source>
        <dbReference type="RuleBase" id="RU000673"/>
    </source>
</evidence>
<evidence type="ECO:0000313" key="10">
    <source>
        <dbReference type="Proteomes" id="UP000177390"/>
    </source>
</evidence>
<evidence type="ECO:0000256" key="6">
    <source>
        <dbReference type="ARBA" id="ARBA00050038"/>
    </source>
</evidence>
<dbReference type="PANTHER" id="PTHR17224">
    <property type="entry name" value="PEPTIDYL-TRNA HYDROLASE"/>
    <property type="match status" value="1"/>
</dbReference>
<gene>
    <name evidence="9" type="ORF">A3D09_03725</name>
</gene>
<dbReference type="GO" id="GO:0004045">
    <property type="term" value="F:peptidyl-tRNA hydrolase activity"/>
    <property type="evidence" value="ECO:0007669"/>
    <property type="project" value="UniProtKB-EC"/>
</dbReference>
<reference evidence="9 10" key="1">
    <citation type="journal article" date="2016" name="Nat. Commun.">
        <title>Thousands of microbial genomes shed light on interconnected biogeochemical processes in an aquifer system.</title>
        <authorList>
            <person name="Anantharaman K."/>
            <person name="Brown C.T."/>
            <person name="Hug L.A."/>
            <person name="Sharon I."/>
            <person name="Castelle C.J."/>
            <person name="Probst A.J."/>
            <person name="Thomas B.C."/>
            <person name="Singh A."/>
            <person name="Wilkins M.J."/>
            <person name="Karaoz U."/>
            <person name="Brodie E.L."/>
            <person name="Williams K.H."/>
            <person name="Hubbard S.S."/>
            <person name="Banfield J.F."/>
        </authorList>
    </citation>
    <scope>NUCLEOTIDE SEQUENCE [LARGE SCALE GENOMIC DNA]</scope>
</reference>
<dbReference type="InterPro" id="IPR036416">
    <property type="entry name" value="Pept_tRNA_hydro_sf"/>
</dbReference>
<evidence type="ECO:0000256" key="8">
    <source>
        <dbReference type="RuleBase" id="RU004320"/>
    </source>
</evidence>
<dbReference type="Proteomes" id="UP000177390">
    <property type="component" value="Unassembled WGS sequence"/>
</dbReference>
<dbReference type="Pfam" id="PF01195">
    <property type="entry name" value="Pept_tRNA_hydro"/>
    <property type="match status" value="1"/>
</dbReference>
<dbReference type="PROSITE" id="PS01195">
    <property type="entry name" value="PEPT_TRNA_HYDROL_1"/>
    <property type="match status" value="1"/>
</dbReference>
<proteinExistence type="inferred from homology"/>
<dbReference type="PANTHER" id="PTHR17224:SF1">
    <property type="entry name" value="PEPTIDYL-TRNA HYDROLASE"/>
    <property type="match status" value="1"/>
</dbReference>
<dbReference type="NCBIfam" id="TIGR00447">
    <property type="entry name" value="pth"/>
    <property type="match status" value="1"/>
</dbReference>
<dbReference type="GO" id="GO:0000049">
    <property type="term" value="F:tRNA binding"/>
    <property type="evidence" value="ECO:0007669"/>
    <property type="project" value="UniProtKB-KW"/>
</dbReference>
<keyword evidence="2" id="KW-0820">tRNA-binding</keyword>
<dbReference type="InterPro" id="IPR018171">
    <property type="entry name" value="Pept_tRNA_hydro_CS"/>
</dbReference>
<evidence type="ECO:0000256" key="2">
    <source>
        <dbReference type="ARBA" id="ARBA00022555"/>
    </source>
</evidence>
<organism evidence="9 10">
    <name type="scientific">Candidatus Collierbacteria bacterium RIFCSPHIGHO2_02_FULL_49_10</name>
    <dbReference type="NCBI Taxonomy" id="1817723"/>
    <lineage>
        <taxon>Bacteria</taxon>
        <taxon>Candidatus Collieribacteriota</taxon>
    </lineage>
</organism>
<evidence type="ECO:0000256" key="1">
    <source>
        <dbReference type="ARBA" id="ARBA00013260"/>
    </source>
</evidence>
<evidence type="ECO:0000256" key="5">
    <source>
        <dbReference type="ARBA" id="ARBA00038063"/>
    </source>
</evidence>
<sequence>MKLVVGLGNPGAKYANNRHNTGFMAADALAAKFEVETWESKFSALIAKAGGLLLVKPQLFMNKSGEVVAEVVNFYKVQTSDLWVIHDDLDLALGEYKIQVGIGPKVHNGVNSIESQLGKDDFWRVRVGTDNRPVGPARTPGEDYVLADFTQEERQIAIGVIKKVVVDLSSL</sequence>
<dbReference type="EMBL" id="MFAH01000044">
    <property type="protein sequence ID" value="OGD70772.1"/>
    <property type="molecule type" value="Genomic_DNA"/>
</dbReference>
<comment type="catalytic activity">
    <reaction evidence="7">
        <text>an N-acyl-L-alpha-aminoacyl-tRNA + H2O = an N-acyl-L-amino acid + a tRNA + H(+)</text>
        <dbReference type="Rhea" id="RHEA:54448"/>
        <dbReference type="Rhea" id="RHEA-COMP:10123"/>
        <dbReference type="Rhea" id="RHEA-COMP:13883"/>
        <dbReference type="ChEBI" id="CHEBI:15377"/>
        <dbReference type="ChEBI" id="CHEBI:15378"/>
        <dbReference type="ChEBI" id="CHEBI:59874"/>
        <dbReference type="ChEBI" id="CHEBI:78442"/>
        <dbReference type="ChEBI" id="CHEBI:138191"/>
        <dbReference type="EC" id="3.1.1.29"/>
    </reaction>
</comment>
<dbReference type="CDD" id="cd00462">
    <property type="entry name" value="PTH"/>
    <property type="match status" value="1"/>
</dbReference>
<dbReference type="Gene3D" id="3.40.50.1470">
    <property type="entry name" value="Peptidyl-tRNA hydrolase"/>
    <property type="match status" value="1"/>
</dbReference>
<evidence type="ECO:0000313" key="9">
    <source>
        <dbReference type="EMBL" id="OGD70772.1"/>
    </source>
</evidence>
<evidence type="ECO:0000256" key="4">
    <source>
        <dbReference type="ARBA" id="ARBA00022884"/>
    </source>
</evidence>
<dbReference type="InterPro" id="IPR001328">
    <property type="entry name" value="Pept_tRNA_hydro"/>
</dbReference>
<comment type="caution">
    <text evidence="9">The sequence shown here is derived from an EMBL/GenBank/DDBJ whole genome shotgun (WGS) entry which is preliminary data.</text>
</comment>
<dbReference type="SUPFAM" id="SSF53178">
    <property type="entry name" value="Peptidyl-tRNA hydrolase-like"/>
    <property type="match status" value="1"/>
</dbReference>